<feature type="chain" id="PRO_5015886448" evidence="2">
    <location>
        <begin position="25"/>
        <end position="283"/>
    </location>
</feature>
<dbReference type="VEuPathDB" id="TriTrypDB:TcYC6_0158350"/>
<dbReference type="VEuPathDB" id="TriTrypDB:Tc_MARK_6822"/>
<protein>
    <submittedName>
        <fullName evidence="3">Mucin-associated surface protein (MASP)</fullName>
    </submittedName>
</protein>
<proteinExistence type="predicted"/>
<keyword evidence="2" id="KW-0732">Signal</keyword>
<evidence type="ECO:0000256" key="1">
    <source>
        <dbReference type="SAM" id="MobiDB-lite"/>
    </source>
</evidence>
<evidence type="ECO:0000256" key="2">
    <source>
        <dbReference type="SAM" id="SignalP"/>
    </source>
</evidence>
<organism evidence="3 4">
    <name type="scientific">Trypanosoma cruzi</name>
    <dbReference type="NCBI Taxonomy" id="5693"/>
    <lineage>
        <taxon>Eukaryota</taxon>
        <taxon>Discoba</taxon>
        <taxon>Euglenozoa</taxon>
        <taxon>Kinetoplastea</taxon>
        <taxon>Metakinetoplastina</taxon>
        <taxon>Trypanosomatida</taxon>
        <taxon>Trypanosomatidae</taxon>
        <taxon>Trypanosoma</taxon>
        <taxon>Schizotrypanum</taxon>
    </lineage>
</organism>
<evidence type="ECO:0000313" key="3">
    <source>
        <dbReference type="EMBL" id="PWV17855.1"/>
    </source>
</evidence>
<reference evidence="3 4" key="1">
    <citation type="journal article" date="2018" name="Microb. Genom.">
        <title>Expanding an expanded genome: long-read sequencing of Trypanosoma cruzi.</title>
        <authorList>
            <person name="Berna L."/>
            <person name="Rodriguez M."/>
            <person name="Chiribao M.L."/>
            <person name="Parodi-Talice A."/>
            <person name="Pita S."/>
            <person name="Rijo G."/>
            <person name="Alvarez-Valin F."/>
            <person name="Robello C."/>
        </authorList>
    </citation>
    <scope>NUCLEOTIDE SEQUENCE [LARGE SCALE GENOMIC DNA]</scope>
    <source>
        <strain evidence="3 4">TCC</strain>
    </source>
</reference>
<dbReference type="Proteomes" id="UP000246078">
    <property type="component" value="Unassembled WGS sequence"/>
</dbReference>
<name>A0A2V2XBH5_TRYCR</name>
<dbReference type="VEuPathDB" id="TriTrypDB:C3747_16g169"/>
<dbReference type="VEuPathDB" id="TriTrypDB:ECC02_007747"/>
<dbReference type="VEuPathDB" id="TriTrypDB:TcCL_NonESM12154"/>
<feature type="region of interest" description="Disordered" evidence="1">
    <location>
        <begin position="93"/>
        <end position="260"/>
    </location>
</feature>
<gene>
    <name evidence="3" type="ORF">C3747_16g169</name>
</gene>
<feature type="compositionally biased region" description="Low complexity" evidence="1">
    <location>
        <begin position="237"/>
        <end position="252"/>
    </location>
</feature>
<accession>A0A2V2XBH5</accession>
<dbReference type="VEuPathDB" id="TriTrypDB:TcCLB.506459.130"/>
<feature type="region of interest" description="Disordered" evidence="1">
    <location>
        <begin position="44"/>
        <end position="63"/>
    </location>
</feature>
<dbReference type="VEuPathDB" id="TriTrypDB:TcCLB.509079.20"/>
<feature type="compositionally biased region" description="Low complexity" evidence="1">
    <location>
        <begin position="202"/>
        <end position="219"/>
    </location>
</feature>
<sequence>MAMMMTGRVLLVCALCVLWCGAGGGGCTEKLAASAEITVDSASGGVVPDTATSHTAPGGAGDVSAKELQLNPVKGSASGSPPLQDALKLEPLTEQPHSDQENTDPPPHSKSFQEERRDGTPENSPGESGALPSQEDTKHASIESPEINNPPPYSTNNNTVSRNSEERTEDNSGSTETLDAAPSEEGQEREKVTSSLEQPRETSTAAPTVTTQTTSMTPPKDSESRSVKMSDASPHSTVTVTQTNHTATITQNSDSSTAASPTISPLLLLLVVACAAAAAVVAA</sequence>
<dbReference type="EMBL" id="PRFC01000016">
    <property type="protein sequence ID" value="PWV17855.1"/>
    <property type="molecule type" value="Genomic_DNA"/>
</dbReference>
<evidence type="ECO:0000313" key="4">
    <source>
        <dbReference type="Proteomes" id="UP000246078"/>
    </source>
</evidence>
<feature type="signal peptide" evidence="2">
    <location>
        <begin position="1"/>
        <end position="24"/>
    </location>
</feature>
<comment type="caution">
    <text evidence="3">The sequence shown here is derived from an EMBL/GenBank/DDBJ whole genome shotgun (WGS) entry which is preliminary data.</text>
</comment>
<feature type="compositionally biased region" description="Basic and acidic residues" evidence="1">
    <location>
        <begin position="111"/>
        <end position="120"/>
    </location>
</feature>
<dbReference type="AlphaFoldDB" id="A0A2V2XBH5"/>